<comment type="caution">
    <text evidence="3">The sequence shown here is derived from an EMBL/GenBank/DDBJ whole genome shotgun (WGS) entry which is preliminary data.</text>
</comment>
<feature type="transmembrane region" description="Helical" evidence="1">
    <location>
        <begin position="12"/>
        <end position="31"/>
    </location>
</feature>
<sequence>MITKKKLIERVIIVGAIVASIAAVMLGSKLYDYYLSVTYPKSNLYGTWVEQNVASYAASEFVLGPTGVTIDGGNVATSYSWDGTYLEYSVGDEKRRFIILNEAFTEMRLISQPHYQAVFHVRESQK</sequence>
<evidence type="ECO:0000313" key="5">
    <source>
        <dbReference type="Proteomes" id="UP000003515"/>
    </source>
</evidence>
<reference evidence="2 5" key="1">
    <citation type="submission" date="2009-10" db="EMBL/GenBank/DDBJ databases">
        <authorList>
            <consortium name="Los Alamos National Laboratory (LANL)"/>
            <consortium name="National Microbial Pathogen Data Resource (NMPDR)"/>
            <person name="Munk A.C."/>
            <person name="Chertkov O."/>
            <person name="Tapia R."/>
            <person name="Green L."/>
            <person name="Rogers Y."/>
            <person name="Detter J.C."/>
            <person name="Bruce D."/>
            <person name="Brettin T.S."/>
            <person name="Colwell R.R."/>
            <person name="Huq A."/>
            <person name="Grim C.J."/>
            <person name="Hasan N.A."/>
            <person name="Bartels D."/>
            <person name="Vonstein V."/>
        </authorList>
    </citation>
    <scope>NUCLEOTIDE SEQUENCE [LARGE SCALE GENOMIC DNA]</scope>
    <source>
        <strain evidence="2 5">CIP 102891</strain>
    </source>
</reference>
<dbReference type="Proteomes" id="UP000002817">
    <property type="component" value="Unassembled WGS sequence"/>
</dbReference>
<evidence type="ECO:0000313" key="2">
    <source>
        <dbReference type="EMBL" id="EEX91552.1"/>
    </source>
</evidence>
<dbReference type="PATRIC" id="fig|675816.5.peg.3355"/>
<keyword evidence="5" id="KW-1185">Reference proteome</keyword>
<dbReference type="Pfam" id="PF11012">
    <property type="entry name" value="DUF2850"/>
    <property type="match status" value="1"/>
</dbReference>
<reference evidence="3" key="2">
    <citation type="submission" date="2011-08" db="EMBL/GenBank/DDBJ databases">
        <authorList>
            <person name="Hoffman M."/>
            <person name="Strain E.A."/>
            <person name="Brown E."/>
            <person name="Allard M.W."/>
        </authorList>
    </citation>
    <scope>NUCLEOTIDE SEQUENCE</scope>
    <source>
        <strain evidence="3">CIP 102891</strain>
    </source>
</reference>
<keyword evidence="1" id="KW-0472">Membrane</keyword>
<organism evidence="3 4">
    <name type="scientific">Vibrio orientalis CIP 102891 = ATCC 33934</name>
    <dbReference type="NCBI Taxonomy" id="675816"/>
    <lineage>
        <taxon>Bacteria</taxon>
        <taxon>Pseudomonadati</taxon>
        <taxon>Pseudomonadota</taxon>
        <taxon>Gammaproteobacteria</taxon>
        <taxon>Vibrionales</taxon>
        <taxon>Vibrionaceae</taxon>
        <taxon>Vibrio</taxon>
        <taxon>Vibrio oreintalis group</taxon>
    </lineage>
</organism>
<evidence type="ECO:0000313" key="3">
    <source>
        <dbReference type="EMBL" id="EGU47349.1"/>
    </source>
</evidence>
<dbReference type="AlphaFoldDB" id="C9QJ02"/>
<dbReference type="Proteomes" id="UP000003515">
    <property type="component" value="Unassembled WGS sequence"/>
</dbReference>
<dbReference type="STRING" id="675816.VIA_002194"/>
<name>C9QJ02_VIBOR</name>
<proteinExistence type="predicted"/>
<dbReference type="InterPro" id="IPR021271">
    <property type="entry name" value="DUF2850"/>
</dbReference>
<dbReference type="RefSeq" id="WP_004413098.1">
    <property type="nucleotide sequence ID" value="NZ_ACZV01000005.1"/>
</dbReference>
<evidence type="ECO:0008006" key="6">
    <source>
        <dbReference type="Google" id="ProtNLM"/>
    </source>
</evidence>
<dbReference type="eggNOG" id="ENOG5031MRV">
    <property type="taxonomic scope" value="Bacteria"/>
</dbReference>
<keyword evidence="1" id="KW-0812">Transmembrane</keyword>
<evidence type="ECO:0000313" key="4">
    <source>
        <dbReference type="Proteomes" id="UP000002817"/>
    </source>
</evidence>
<reference evidence="3 4" key="3">
    <citation type="journal article" date="2012" name="Int. J. Syst. Evol. Microbiol.">
        <title>Vibrio caribbeanicus sp. nov., isolated from the marine sponge Scleritoderma cyanea.</title>
        <authorList>
            <person name="Hoffmann M."/>
            <person name="Monday S.R."/>
            <person name="Allard M.W."/>
            <person name="Strain E.A."/>
            <person name="Whittaker P."/>
            <person name="Naum M."/>
            <person name="McCarthy P.J."/>
            <person name="Lopez J.V."/>
            <person name="Fischer M."/>
            <person name="Brown E.W."/>
        </authorList>
    </citation>
    <scope>NUCLEOTIDE SEQUENCE [LARGE SCALE GENOMIC DNA]</scope>
    <source>
        <strain evidence="3">CIP 102891</strain>
        <strain evidence="4">CIP 102891 / ATCC 33934</strain>
    </source>
</reference>
<keyword evidence="1" id="KW-1133">Transmembrane helix</keyword>
<protein>
    <recommendedName>
        <fullName evidence="6">DUF2850 domain-containing protein</fullName>
    </recommendedName>
</protein>
<gene>
    <name evidence="2" type="ORF">VIA_002194</name>
    <name evidence="3" type="ORF">VIOR3934_17743</name>
</gene>
<dbReference type="OrthoDB" id="5824286at2"/>
<accession>C9QJ02</accession>
<dbReference type="EMBL" id="AFWH01000051">
    <property type="protein sequence ID" value="EGU47349.1"/>
    <property type="molecule type" value="Genomic_DNA"/>
</dbReference>
<evidence type="ECO:0000256" key="1">
    <source>
        <dbReference type="SAM" id="Phobius"/>
    </source>
</evidence>
<dbReference type="EMBL" id="ACZV01000005">
    <property type="protein sequence ID" value="EEX91552.1"/>
    <property type="molecule type" value="Genomic_DNA"/>
</dbReference>